<organism evidence="1 2">
    <name type="scientific">Pluteus cervinus</name>
    <dbReference type="NCBI Taxonomy" id="181527"/>
    <lineage>
        <taxon>Eukaryota</taxon>
        <taxon>Fungi</taxon>
        <taxon>Dikarya</taxon>
        <taxon>Basidiomycota</taxon>
        <taxon>Agaricomycotina</taxon>
        <taxon>Agaricomycetes</taxon>
        <taxon>Agaricomycetidae</taxon>
        <taxon>Agaricales</taxon>
        <taxon>Pluteineae</taxon>
        <taxon>Pluteaceae</taxon>
        <taxon>Pluteus</taxon>
    </lineage>
</organism>
<reference evidence="1 2" key="1">
    <citation type="journal article" date="2019" name="Nat. Ecol. Evol.">
        <title>Megaphylogeny resolves global patterns of mushroom evolution.</title>
        <authorList>
            <person name="Varga T."/>
            <person name="Krizsan K."/>
            <person name="Foldi C."/>
            <person name="Dima B."/>
            <person name="Sanchez-Garcia M."/>
            <person name="Sanchez-Ramirez S."/>
            <person name="Szollosi G.J."/>
            <person name="Szarkandi J.G."/>
            <person name="Papp V."/>
            <person name="Albert L."/>
            <person name="Andreopoulos W."/>
            <person name="Angelini C."/>
            <person name="Antonin V."/>
            <person name="Barry K.W."/>
            <person name="Bougher N.L."/>
            <person name="Buchanan P."/>
            <person name="Buyck B."/>
            <person name="Bense V."/>
            <person name="Catcheside P."/>
            <person name="Chovatia M."/>
            <person name="Cooper J."/>
            <person name="Damon W."/>
            <person name="Desjardin D."/>
            <person name="Finy P."/>
            <person name="Geml J."/>
            <person name="Haridas S."/>
            <person name="Hughes K."/>
            <person name="Justo A."/>
            <person name="Karasinski D."/>
            <person name="Kautmanova I."/>
            <person name="Kiss B."/>
            <person name="Kocsube S."/>
            <person name="Kotiranta H."/>
            <person name="LaButti K.M."/>
            <person name="Lechner B.E."/>
            <person name="Liimatainen K."/>
            <person name="Lipzen A."/>
            <person name="Lukacs Z."/>
            <person name="Mihaltcheva S."/>
            <person name="Morgado L.N."/>
            <person name="Niskanen T."/>
            <person name="Noordeloos M.E."/>
            <person name="Ohm R.A."/>
            <person name="Ortiz-Santana B."/>
            <person name="Ovrebo C."/>
            <person name="Racz N."/>
            <person name="Riley R."/>
            <person name="Savchenko A."/>
            <person name="Shiryaev A."/>
            <person name="Soop K."/>
            <person name="Spirin V."/>
            <person name="Szebenyi C."/>
            <person name="Tomsovsky M."/>
            <person name="Tulloss R.E."/>
            <person name="Uehling J."/>
            <person name="Grigoriev I.V."/>
            <person name="Vagvolgyi C."/>
            <person name="Papp T."/>
            <person name="Martin F.M."/>
            <person name="Miettinen O."/>
            <person name="Hibbett D.S."/>
            <person name="Nagy L.G."/>
        </authorList>
    </citation>
    <scope>NUCLEOTIDE SEQUENCE [LARGE SCALE GENOMIC DNA]</scope>
    <source>
        <strain evidence="1 2">NL-1719</strain>
    </source>
</reference>
<protein>
    <submittedName>
        <fullName evidence="1">Ras GEF</fullName>
    </submittedName>
</protein>
<proteinExistence type="predicted"/>
<evidence type="ECO:0000313" key="1">
    <source>
        <dbReference type="EMBL" id="TFK74755.1"/>
    </source>
</evidence>
<dbReference type="Proteomes" id="UP000308600">
    <property type="component" value="Unassembled WGS sequence"/>
</dbReference>
<gene>
    <name evidence="1" type="ORF">BDN72DRAFT_788414</name>
</gene>
<sequence>MATVAAPQAHDDQFTTLFCRALYDYEAQDASSLSFSQNDIIEVLTQQPSGWWDGLLGDERGWFPSNYVTIISDEEAEAAFANLEYERARAESRAATVTNHNPVDNGVIDMGLALMRGNQSESEDWSDSEYMNSRGIPGPGLGTGRFKVGSPPAVVGHTHAKSQSNDFWVPQVAQDGRIFYVNTQTGQRSRDLPQEPEDYISDGDLAGLTSQSSSRSGTSAGLGFASSESETSSSVPSVPNFGALQRPGTPEPWVRKLADDRLTYYYYNKIDGTTRWDKPELAPVRTIPPMQPTKVAQPRAPPIKHSSTNGNGPNITSDISEMYSDDEISEPPNQNLFRQPTNGRPRKSPSLQEEHVVMQLTSAEKIAQSLQKALSPTPAELVTDLSGFARRAIQDVVESIKETALNNRPYQDFKMDILINKAVDAVRNLLYISSAPVGQIPSHVLPQEARDYRPHPSHTALKPAQRKVTATLSRLVLSARAIQYDSGTSTIETLNRLEFDAEELERAVSSFVLEVQRTQHATLPEDQKAPKRLHGVFETANIGLGLVGAGAAGGWKGFGWLSLSEEATTPKTLLRTEVIASLDAHIAQVEPLFTALLDTIQLSDERAIEQARLRGQELVTRLSSFLTFAADIHVARHVDVDGIRQDAGSPTNDLYIQNVEKARVLVRTLEASVQATYDESALLFSVTQKLVDSEPGQPSLERDAATETLESLSSSLQANVNVVKGTLEALLSVGHDQADMARGDYTGSIEWRISRLSVIDNRFGGAVRANSPTLGEEPSAEEDVINIEDIIAKPVKGPRLPQSEPLYNSYADQDDFTSVETGSTTIRDTRPSMDTAVDYEEDADLDSDEGEVPEMPRKQKSKNLRSVLGEGYENATKPPPPPPLPPAAPEPQPWYLEPNYDPAEIAIDPDKSVRGGTVPALVERLTAHEQGDSKFIKTFLMTYKSFTTLDELFDLLVARFRIQPPEALTPPELEKWTKLKQHIIQMRVINTLKAMVVDEDILEKEDLYILDRMKDFISSEEVSKFGAAKGLLILIERLQRGGGAIPKTAATQGLPPPSILPKSNRALKLLDIDATELARQLTIMESQLYQKIKPMECLQRAREQRTENVDNITVVIQTSNRIADWVADSILSKEDSRRRAATVKHLISVADRCRALNNFSTMIAITSGLNTPPIRRLKRTWEQVNQRFMAQFAACEMTIDSNKNFNKYRQLMANVTPPCVPFIGVFLSTLQFIQDGNPDNHPGGLVNFRKRQKAAEVIDDIKRWQAQQFNFTPVRPILDYIDESLNKFNDTREQSDLFWNLSLEREPREREDEKMARLLQESGFL</sequence>
<accession>A0ACD3B9C3</accession>
<name>A0ACD3B9C3_9AGAR</name>
<dbReference type="EMBL" id="ML208266">
    <property type="protein sequence ID" value="TFK74755.1"/>
    <property type="molecule type" value="Genomic_DNA"/>
</dbReference>
<keyword evidence="2" id="KW-1185">Reference proteome</keyword>
<evidence type="ECO:0000313" key="2">
    <source>
        <dbReference type="Proteomes" id="UP000308600"/>
    </source>
</evidence>